<proteinExistence type="predicted"/>
<keyword evidence="2" id="KW-1185">Reference proteome</keyword>
<accession>A0AAV7W4R9</accession>
<evidence type="ECO:0000313" key="2">
    <source>
        <dbReference type="Proteomes" id="UP001066276"/>
    </source>
</evidence>
<protein>
    <submittedName>
        <fullName evidence="1">Uncharacterized protein</fullName>
    </submittedName>
</protein>
<reference evidence="1" key="1">
    <citation type="journal article" date="2022" name="bioRxiv">
        <title>Sequencing and chromosome-scale assembly of the giantPleurodeles waltlgenome.</title>
        <authorList>
            <person name="Brown T."/>
            <person name="Elewa A."/>
            <person name="Iarovenko S."/>
            <person name="Subramanian E."/>
            <person name="Araus A.J."/>
            <person name="Petzold A."/>
            <person name="Susuki M."/>
            <person name="Suzuki K.-i.T."/>
            <person name="Hayashi T."/>
            <person name="Toyoda A."/>
            <person name="Oliveira C."/>
            <person name="Osipova E."/>
            <person name="Leigh N.D."/>
            <person name="Simon A."/>
            <person name="Yun M.H."/>
        </authorList>
    </citation>
    <scope>NUCLEOTIDE SEQUENCE</scope>
    <source>
        <strain evidence="1">20211129_DDA</strain>
        <tissue evidence="1">Liver</tissue>
    </source>
</reference>
<sequence length="92" mass="9871">MSPPMTSCGPVDAGNACPYQGTSVQQQQCGAVGGLELCIAACGLWTMPRVTEVCQLWARWRSRLRFAGPHVLLTVGAAHRRESLLVTLHAPP</sequence>
<dbReference type="EMBL" id="JANPWB010000002">
    <property type="protein sequence ID" value="KAJ1207966.1"/>
    <property type="molecule type" value="Genomic_DNA"/>
</dbReference>
<gene>
    <name evidence="1" type="ORF">NDU88_003356</name>
</gene>
<organism evidence="1 2">
    <name type="scientific">Pleurodeles waltl</name>
    <name type="common">Iberian ribbed newt</name>
    <dbReference type="NCBI Taxonomy" id="8319"/>
    <lineage>
        <taxon>Eukaryota</taxon>
        <taxon>Metazoa</taxon>
        <taxon>Chordata</taxon>
        <taxon>Craniata</taxon>
        <taxon>Vertebrata</taxon>
        <taxon>Euteleostomi</taxon>
        <taxon>Amphibia</taxon>
        <taxon>Batrachia</taxon>
        <taxon>Caudata</taxon>
        <taxon>Salamandroidea</taxon>
        <taxon>Salamandridae</taxon>
        <taxon>Pleurodelinae</taxon>
        <taxon>Pleurodeles</taxon>
    </lineage>
</organism>
<name>A0AAV7W4R9_PLEWA</name>
<comment type="caution">
    <text evidence="1">The sequence shown here is derived from an EMBL/GenBank/DDBJ whole genome shotgun (WGS) entry which is preliminary data.</text>
</comment>
<evidence type="ECO:0000313" key="1">
    <source>
        <dbReference type="EMBL" id="KAJ1207966.1"/>
    </source>
</evidence>
<dbReference type="Proteomes" id="UP001066276">
    <property type="component" value="Chromosome 1_2"/>
</dbReference>
<dbReference type="AlphaFoldDB" id="A0AAV7W4R9"/>